<proteinExistence type="predicted"/>
<evidence type="ECO:0000313" key="1">
    <source>
        <dbReference type="EMBL" id="CAK5038983.1"/>
    </source>
</evidence>
<keyword evidence="2" id="KW-1185">Reference proteome</keyword>
<name>A0ACB0YB01_MELEN</name>
<evidence type="ECO:0000313" key="2">
    <source>
        <dbReference type="Proteomes" id="UP001497535"/>
    </source>
</evidence>
<comment type="caution">
    <text evidence="1">The sequence shown here is derived from an EMBL/GenBank/DDBJ whole genome shotgun (WGS) entry which is preliminary data.</text>
</comment>
<organism evidence="1 2">
    <name type="scientific">Meloidogyne enterolobii</name>
    <name type="common">Root-knot nematode worm</name>
    <name type="synonym">Meloidogyne mayaguensis</name>
    <dbReference type="NCBI Taxonomy" id="390850"/>
    <lineage>
        <taxon>Eukaryota</taxon>
        <taxon>Metazoa</taxon>
        <taxon>Ecdysozoa</taxon>
        <taxon>Nematoda</taxon>
        <taxon>Chromadorea</taxon>
        <taxon>Rhabditida</taxon>
        <taxon>Tylenchina</taxon>
        <taxon>Tylenchomorpha</taxon>
        <taxon>Tylenchoidea</taxon>
        <taxon>Meloidogynidae</taxon>
        <taxon>Meloidogyninae</taxon>
        <taxon>Meloidogyne</taxon>
    </lineage>
</organism>
<dbReference type="Proteomes" id="UP001497535">
    <property type="component" value="Unassembled WGS sequence"/>
</dbReference>
<gene>
    <name evidence="1" type="ORF">MENTE1834_LOCUS9788</name>
</gene>
<protein>
    <submittedName>
        <fullName evidence="1">Uncharacterized protein</fullName>
    </submittedName>
</protein>
<sequence length="189" mass="22581">MALRRYGLGLLVVSPYFLTLGNMLSLSKPVANPTFGYNELRSIRYYLKILIRKDKKWQKSKGSADERWYDGRRNEEYFDRKYYRKYRFCCFDIFWPPGGIKQNRPHPKQQKHPHTISQQPSPIPLEHRPFYSYNNSFPPPPQQTDIPVYRDRVGREQQNGRPLAASYSDSSYGHREIPVNREQNYSHKY</sequence>
<reference evidence="1" key="1">
    <citation type="submission" date="2023-11" db="EMBL/GenBank/DDBJ databases">
        <authorList>
            <person name="Poullet M."/>
        </authorList>
    </citation>
    <scope>NUCLEOTIDE SEQUENCE</scope>
    <source>
        <strain evidence="1">E1834</strain>
    </source>
</reference>
<accession>A0ACB0YB01</accession>
<dbReference type="EMBL" id="CAVMJV010000009">
    <property type="protein sequence ID" value="CAK5038983.1"/>
    <property type="molecule type" value="Genomic_DNA"/>
</dbReference>